<gene>
    <name evidence="2" type="ORF">SOIL9_42890</name>
</gene>
<dbReference type="EMBL" id="LR593886">
    <property type="protein sequence ID" value="VTR93425.1"/>
    <property type="molecule type" value="Genomic_DNA"/>
</dbReference>
<feature type="compositionally biased region" description="Basic and acidic residues" evidence="1">
    <location>
        <begin position="134"/>
        <end position="155"/>
    </location>
</feature>
<dbReference type="Proteomes" id="UP000464178">
    <property type="component" value="Chromosome"/>
</dbReference>
<accession>A0A6P2CZ70</accession>
<feature type="region of interest" description="Disordered" evidence="1">
    <location>
        <begin position="128"/>
        <end position="155"/>
    </location>
</feature>
<evidence type="ECO:0000313" key="2">
    <source>
        <dbReference type="EMBL" id="VTR93425.1"/>
    </source>
</evidence>
<keyword evidence="3" id="KW-1185">Reference proteome</keyword>
<reference evidence="2 3" key="1">
    <citation type="submission" date="2019-05" db="EMBL/GenBank/DDBJ databases">
        <authorList>
            <consortium name="Science for Life Laboratories"/>
        </authorList>
    </citation>
    <scope>NUCLEOTIDE SEQUENCE [LARGE SCALE GENOMIC DNA]</scope>
    <source>
        <strain evidence="2">Soil9</strain>
    </source>
</reference>
<dbReference type="AlphaFoldDB" id="A0A6P2CZ70"/>
<organism evidence="2 3">
    <name type="scientific">Gemmata massiliana</name>
    <dbReference type="NCBI Taxonomy" id="1210884"/>
    <lineage>
        <taxon>Bacteria</taxon>
        <taxon>Pseudomonadati</taxon>
        <taxon>Planctomycetota</taxon>
        <taxon>Planctomycetia</taxon>
        <taxon>Gemmatales</taxon>
        <taxon>Gemmataceae</taxon>
        <taxon>Gemmata</taxon>
    </lineage>
</organism>
<dbReference type="RefSeq" id="WP_162668157.1">
    <property type="nucleotide sequence ID" value="NZ_LR593886.1"/>
</dbReference>
<sequence>MSDDNRSRGPATRGPYQVWHRSDEGFTPVALVNGGNLLAAIVFTMSRTDGHWQDGERVTALVPDARSTNIGDVIVSPEGVAHELTATDHGPACVPIDFPPHREQRALFAEWAADYAAARERDGRTTLEALRSVAADRRDQSTNDKQQNREDGIER</sequence>
<name>A0A6P2CZ70_9BACT</name>
<evidence type="ECO:0000256" key="1">
    <source>
        <dbReference type="SAM" id="MobiDB-lite"/>
    </source>
</evidence>
<protein>
    <submittedName>
        <fullName evidence="2">Uncharacterized protein</fullName>
    </submittedName>
</protein>
<dbReference type="KEGG" id="gms:SOIL9_42890"/>
<proteinExistence type="predicted"/>
<evidence type="ECO:0000313" key="3">
    <source>
        <dbReference type="Proteomes" id="UP000464178"/>
    </source>
</evidence>